<dbReference type="RefSeq" id="WP_230096266.1">
    <property type="nucleotide sequence ID" value="NZ_CAKKNS010000001.1"/>
</dbReference>
<gene>
    <name evidence="2" type="ORF">WFA24289_00505</name>
</gene>
<protein>
    <submittedName>
        <fullName evidence="2">Uncharacterized protein</fullName>
    </submittedName>
</protein>
<feature type="transmembrane region" description="Helical" evidence="1">
    <location>
        <begin position="9"/>
        <end position="27"/>
    </location>
</feature>
<keyword evidence="1" id="KW-0472">Membrane</keyword>
<accession>A0ABN8BIA4</accession>
<keyword evidence="1" id="KW-0812">Transmembrane</keyword>
<evidence type="ECO:0000256" key="1">
    <source>
        <dbReference type="SAM" id="Phobius"/>
    </source>
</evidence>
<evidence type="ECO:0000313" key="2">
    <source>
        <dbReference type="EMBL" id="CAH0416206.1"/>
    </source>
</evidence>
<proteinExistence type="predicted"/>
<dbReference type="EMBL" id="CAKKNS010000001">
    <property type="protein sequence ID" value="CAH0416206.1"/>
    <property type="molecule type" value="Genomic_DNA"/>
</dbReference>
<organism evidence="2 3">
    <name type="scientific">Periweissella fabaria</name>
    <dbReference type="NCBI Taxonomy" id="546157"/>
    <lineage>
        <taxon>Bacteria</taxon>
        <taxon>Bacillati</taxon>
        <taxon>Bacillota</taxon>
        <taxon>Bacilli</taxon>
        <taxon>Lactobacillales</taxon>
        <taxon>Lactobacillaceae</taxon>
        <taxon>Periweissella</taxon>
    </lineage>
</organism>
<keyword evidence="3" id="KW-1185">Reference proteome</keyword>
<reference evidence="2 3" key="1">
    <citation type="submission" date="2021-11" db="EMBL/GenBank/DDBJ databases">
        <authorList>
            <person name="Depoorter E."/>
        </authorList>
    </citation>
    <scope>NUCLEOTIDE SEQUENCE [LARGE SCALE GENOMIC DNA]</scope>
    <source>
        <strain evidence="2 3">LMG 24289</strain>
    </source>
</reference>
<dbReference type="Proteomes" id="UP000789707">
    <property type="component" value="Unassembled WGS sequence"/>
</dbReference>
<evidence type="ECO:0000313" key="3">
    <source>
        <dbReference type="Proteomes" id="UP000789707"/>
    </source>
</evidence>
<keyword evidence="1" id="KW-1133">Transmembrane helix</keyword>
<sequence>MFKLKKPQVIFGIIIVLVVAFIGGIELRHYQQIQRANEIQRAIDKQTNAHITRDRVGVSVPDPKHINIVLKGGTGEQIGDILSTGKPLKKFDFWHELKNKVNETDDNVRKQFGQGITVSLMDPNNPTKAIYSIRDGKVVFDKGATVTNVN</sequence>
<name>A0ABN8BIA4_9LACO</name>
<comment type="caution">
    <text evidence="2">The sequence shown here is derived from an EMBL/GenBank/DDBJ whole genome shotgun (WGS) entry which is preliminary data.</text>
</comment>